<name>K9VSE5_9CYAN</name>
<gene>
    <name evidence="2" type="ORF">Osc7112_5935</name>
</gene>
<evidence type="ECO:0000313" key="3">
    <source>
        <dbReference type="Proteomes" id="UP000010478"/>
    </source>
</evidence>
<dbReference type="Proteomes" id="UP000010478">
    <property type="component" value="Chromosome"/>
</dbReference>
<dbReference type="HOGENOM" id="CLU_114899_0_0_3"/>
<dbReference type="STRING" id="179408.Osc7112_5935"/>
<dbReference type="eggNOG" id="ENOG5032SMW">
    <property type="taxonomic scope" value="Bacteria"/>
</dbReference>
<accession>K9VSE5</accession>
<feature type="domain" description="DUF4365" evidence="1">
    <location>
        <begin position="8"/>
        <end position="161"/>
    </location>
</feature>
<evidence type="ECO:0000313" key="2">
    <source>
        <dbReference type="EMBL" id="AFZ10130.1"/>
    </source>
</evidence>
<keyword evidence="3" id="KW-1185">Reference proteome</keyword>
<dbReference type="KEGG" id="oni:Osc7112_5935"/>
<dbReference type="OrthoDB" id="516854at2"/>
<dbReference type="EMBL" id="CP003614">
    <property type="protein sequence ID" value="AFZ10130.1"/>
    <property type="molecule type" value="Genomic_DNA"/>
</dbReference>
<reference evidence="2 3" key="1">
    <citation type="submission" date="2012-05" db="EMBL/GenBank/DDBJ databases">
        <title>Finished chromosome of genome of Oscillatoria sp. PCC 7112.</title>
        <authorList>
            <consortium name="US DOE Joint Genome Institute"/>
            <person name="Gugger M."/>
            <person name="Coursin T."/>
            <person name="Rippka R."/>
            <person name="Tandeau De Marsac N."/>
            <person name="Huntemann M."/>
            <person name="Wei C.-L."/>
            <person name="Han J."/>
            <person name="Detter J.C."/>
            <person name="Han C."/>
            <person name="Tapia R."/>
            <person name="Davenport K."/>
            <person name="Daligault H."/>
            <person name="Erkkila T."/>
            <person name="Gu W."/>
            <person name="Munk A.C.C."/>
            <person name="Teshima H."/>
            <person name="Xu Y."/>
            <person name="Chain P."/>
            <person name="Chen A."/>
            <person name="Krypides N."/>
            <person name="Mavromatis K."/>
            <person name="Markowitz V."/>
            <person name="Szeto E."/>
            <person name="Ivanova N."/>
            <person name="Mikhailova N."/>
            <person name="Ovchinnikova G."/>
            <person name="Pagani I."/>
            <person name="Pati A."/>
            <person name="Goodwin L."/>
            <person name="Peters L."/>
            <person name="Pitluck S."/>
            <person name="Woyke T."/>
            <person name="Kerfeld C."/>
        </authorList>
    </citation>
    <scope>NUCLEOTIDE SEQUENCE [LARGE SCALE GENOMIC DNA]</scope>
    <source>
        <strain evidence="2 3">PCC 7112</strain>
    </source>
</reference>
<dbReference type="Pfam" id="PF14280">
    <property type="entry name" value="DUF4365"/>
    <property type="match status" value="1"/>
</dbReference>
<protein>
    <recommendedName>
        <fullName evidence="1">DUF4365 domain-containing protein</fullName>
    </recommendedName>
</protein>
<dbReference type="AlphaFoldDB" id="K9VSE5"/>
<evidence type="ECO:0000259" key="1">
    <source>
        <dbReference type="Pfam" id="PF14280"/>
    </source>
</evidence>
<sequence length="167" mass="19022">MNANTQKEEFSYAYVYAVAAAAGYSFQIAPRPLDAEGVDVIITGLGASQSTRRPRLDVQIKCTSRKLLDNEIIRYPLEVKNYEELRLENPFVPRILIIVLVPDSQEDWLRQSQQELSLRYCGYWASLRGLPPTQNQNTVTVQISIQNIFNTDALKTLMQRIESGELL</sequence>
<dbReference type="InterPro" id="IPR025375">
    <property type="entry name" value="DUF4365"/>
</dbReference>
<organism evidence="2 3">
    <name type="scientific">Phormidium nigroviride PCC 7112</name>
    <dbReference type="NCBI Taxonomy" id="179408"/>
    <lineage>
        <taxon>Bacteria</taxon>
        <taxon>Bacillati</taxon>
        <taxon>Cyanobacteriota</taxon>
        <taxon>Cyanophyceae</taxon>
        <taxon>Oscillatoriophycideae</taxon>
        <taxon>Oscillatoriales</taxon>
        <taxon>Oscillatoriaceae</taxon>
        <taxon>Phormidium</taxon>
    </lineage>
</organism>
<dbReference type="RefSeq" id="WP_015179331.1">
    <property type="nucleotide sequence ID" value="NC_019729.1"/>
</dbReference>
<proteinExistence type="predicted"/>